<dbReference type="Proteomes" id="UP000278222">
    <property type="component" value="Unassembled WGS sequence"/>
</dbReference>
<evidence type="ECO:0000313" key="2">
    <source>
        <dbReference type="EMBL" id="ROQ01191.1"/>
    </source>
</evidence>
<evidence type="ECO:0000256" key="1">
    <source>
        <dbReference type="SAM" id="MobiDB-lite"/>
    </source>
</evidence>
<reference evidence="2 3" key="1">
    <citation type="submission" date="2018-11" db="EMBL/GenBank/DDBJ databases">
        <title>Genomic Encyclopedia of Type Strains, Phase IV (KMG-IV): sequencing the most valuable type-strain genomes for metagenomic binning, comparative biology and taxonomic classification.</title>
        <authorList>
            <person name="Goeker M."/>
        </authorList>
    </citation>
    <scope>NUCLEOTIDE SEQUENCE [LARGE SCALE GENOMIC DNA]</scope>
    <source>
        <strain evidence="2 3">DSM 5900</strain>
    </source>
</reference>
<name>A0A3N1MBT0_9PROT</name>
<keyword evidence="3" id="KW-1185">Reference proteome</keyword>
<protein>
    <submittedName>
        <fullName evidence="2">Uncharacterized protein</fullName>
    </submittedName>
</protein>
<dbReference type="RefSeq" id="WP_276330448.1">
    <property type="nucleotide sequence ID" value="NZ_AP019700.1"/>
</dbReference>
<evidence type="ECO:0000313" key="3">
    <source>
        <dbReference type="Proteomes" id="UP000278222"/>
    </source>
</evidence>
<sequence length="43" mass="4641">MKSIELKTIRDQLQAAPPVGFHGPREGIAKSGKSQAGKRQPRA</sequence>
<organism evidence="2 3">
    <name type="scientific">Stella humosa</name>
    <dbReference type="NCBI Taxonomy" id="94"/>
    <lineage>
        <taxon>Bacteria</taxon>
        <taxon>Pseudomonadati</taxon>
        <taxon>Pseudomonadota</taxon>
        <taxon>Alphaproteobacteria</taxon>
        <taxon>Rhodospirillales</taxon>
        <taxon>Stellaceae</taxon>
        <taxon>Stella</taxon>
    </lineage>
</organism>
<proteinExistence type="predicted"/>
<comment type="caution">
    <text evidence="2">The sequence shown here is derived from an EMBL/GenBank/DDBJ whole genome shotgun (WGS) entry which is preliminary data.</text>
</comment>
<accession>A0A3N1MBT0</accession>
<dbReference type="AlphaFoldDB" id="A0A3N1MBT0"/>
<gene>
    <name evidence="2" type="ORF">EDC65_0369</name>
</gene>
<dbReference type="EMBL" id="RJKX01000011">
    <property type="protein sequence ID" value="ROQ01191.1"/>
    <property type="molecule type" value="Genomic_DNA"/>
</dbReference>
<feature type="region of interest" description="Disordered" evidence="1">
    <location>
        <begin position="15"/>
        <end position="43"/>
    </location>
</feature>